<dbReference type="PRINTS" id="PR00411">
    <property type="entry name" value="PNDRDTASEI"/>
</dbReference>
<proteinExistence type="predicted"/>
<sequence length="471" mass="49763">MTKAVVVGSGPNGLAAALTLAAEGLDVDVLEAAETIGGGTRTSELTVPGVLHDECSGFHPLAVDTPFSRRFDLTRHGLRWRWPDIQYAHPLDGGQGAAAWRSVDDTASGLGHDGSRWHQVFGSLSERFDDIAEDFLRPMLHVPAHPVKLARFGTYSLAPAALLARLWSSTEGRALFAGVAAHALRPFGSPVSSAIGVALGTAAHRYGWPVAEGGSGSIAKAMTRMLEQLGGKVHTGVSVTSLHEIGPAEIVMLDVAPAAAARIVGDRMPPRIARALSRYRHGPGTFKVEFAVHGGVPWTHEESRRAGTVHVGGTFEEIAAAESAVNRGSMPDRPFVLVGQQFLADPTRATGDVVPLYAYAHVPSGFTGDATAAIEAQIERFAPGFRDRIVARHVRSTAQMEQHNPNYVGGDVVTGANDALQLVFRPRIALDPYALGVPGVYLCSAATPPGAGAHGMCGYNAARSALRRSER</sequence>
<name>A0A3L8PKY0_9ACTN</name>
<dbReference type="PANTHER" id="PTHR10668:SF105">
    <property type="entry name" value="DEHYDROGENASE-RELATED"/>
    <property type="match status" value="1"/>
</dbReference>
<protein>
    <submittedName>
        <fullName evidence="1">NAD(P)/FAD-dependent oxidoreductase</fullName>
    </submittedName>
</protein>
<organism evidence="1 2">
    <name type="scientific">Aeromicrobium phragmitis</name>
    <dbReference type="NCBI Taxonomy" id="2478914"/>
    <lineage>
        <taxon>Bacteria</taxon>
        <taxon>Bacillati</taxon>
        <taxon>Actinomycetota</taxon>
        <taxon>Actinomycetes</taxon>
        <taxon>Propionibacteriales</taxon>
        <taxon>Nocardioidaceae</taxon>
        <taxon>Aeromicrobium</taxon>
    </lineage>
</organism>
<dbReference type="PANTHER" id="PTHR10668">
    <property type="entry name" value="PHYTOENE DEHYDROGENASE"/>
    <property type="match status" value="1"/>
</dbReference>
<dbReference type="Gene3D" id="3.50.50.60">
    <property type="entry name" value="FAD/NAD(P)-binding domain"/>
    <property type="match status" value="1"/>
</dbReference>
<dbReference type="AlphaFoldDB" id="A0A3L8PKY0"/>
<dbReference type="OrthoDB" id="833207at2"/>
<evidence type="ECO:0000313" key="2">
    <source>
        <dbReference type="Proteomes" id="UP000282515"/>
    </source>
</evidence>
<reference evidence="1 2" key="1">
    <citation type="submission" date="2018-10" db="EMBL/GenBank/DDBJ databases">
        <title>Aeromicrobium sp. 9W16Y-2 whole genome shotgun sequence.</title>
        <authorList>
            <person name="Li F."/>
        </authorList>
    </citation>
    <scope>NUCLEOTIDE SEQUENCE [LARGE SCALE GENOMIC DNA]</scope>
    <source>
        <strain evidence="1 2">9W16Y-2</strain>
    </source>
</reference>
<dbReference type="Pfam" id="PF13450">
    <property type="entry name" value="NAD_binding_8"/>
    <property type="match status" value="1"/>
</dbReference>
<keyword evidence="2" id="KW-1185">Reference proteome</keyword>
<evidence type="ECO:0000313" key="1">
    <source>
        <dbReference type="EMBL" id="RLV55981.1"/>
    </source>
</evidence>
<dbReference type="Proteomes" id="UP000282515">
    <property type="component" value="Unassembled WGS sequence"/>
</dbReference>
<dbReference type="EMBL" id="RDBF01000005">
    <property type="protein sequence ID" value="RLV55981.1"/>
    <property type="molecule type" value="Genomic_DNA"/>
</dbReference>
<dbReference type="InterPro" id="IPR036188">
    <property type="entry name" value="FAD/NAD-bd_sf"/>
</dbReference>
<comment type="caution">
    <text evidence="1">The sequence shown here is derived from an EMBL/GenBank/DDBJ whole genome shotgun (WGS) entry which is preliminary data.</text>
</comment>
<accession>A0A3L8PKY0</accession>
<dbReference type="RefSeq" id="WP_121794177.1">
    <property type="nucleotide sequence ID" value="NZ_RDBF01000005.1"/>
</dbReference>
<gene>
    <name evidence="1" type="ORF">D9V41_08780</name>
</gene>
<dbReference type="SUPFAM" id="SSF51905">
    <property type="entry name" value="FAD/NAD(P)-binding domain"/>
    <property type="match status" value="1"/>
</dbReference>